<keyword evidence="3" id="KW-1185">Reference proteome</keyword>
<accession>A0A1X6MJP9</accession>
<gene>
    <name evidence="2" type="ORF">POSPLADRAFT_1160060</name>
</gene>
<dbReference type="EMBL" id="KZ110613">
    <property type="protein sequence ID" value="OSX56539.1"/>
    <property type="molecule type" value="Genomic_DNA"/>
</dbReference>
<dbReference type="AlphaFoldDB" id="A0A1X6MJP9"/>
<reference evidence="2 3" key="1">
    <citation type="submission" date="2017-04" db="EMBL/GenBank/DDBJ databases">
        <title>Genome Sequence of the Model Brown-Rot Fungus Postia placenta SB12.</title>
        <authorList>
            <consortium name="DOE Joint Genome Institute"/>
            <person name="Gaskell J."/>
            <person name="Kersten P."/>
            <person name="Larrondo L.F."/>
            <person name="Canessa P."/>
            <person name="Martinez D."/>
            <person name="Hibbett D."/>
            <person name="Schmoll M."/>
            <person name="Kubicek C.P."/>
            <person name="Martinez A.T."/>
            <person name="Yadav J."/>
            <person name="Master E."/>
            <person name="Magnuson J.K."/>
            <person name="James T."/>
            <person name="Yaver D."/>
            <person name="Berka R."/>
            <person name="Labutti K."/>
            <person name="Lipzen A."/>
            <person name="Aerts A."/>
            <person name="Barry K."/>
            <person name="Henrissat B."/>
            <person name="Blanchette R."/>
            <person name="Grigoriev I."/>
            <person name="Cullen D."/>
        </authorList>
    </citation>
    <scope>NUCLEOTIDE SEQUENCE [LARGE SCALE GENOMIC DNA]</scope>
    <source>
        <strain evidence="2 3">MAD-698-R-SB12</strain>
    </source>
</reference>
<dbReference type="InterPro" id="IPR057670">
    <property type="entry name" value="SH3_retrovirus"/>
</dbReference>
<dbReference type="Proteomes" id="UP000194127">
    <property type="component" value="Unassembled WGS sequence"/>
</dbReference>
<proteinExistence type="predicted"/>
<name>A0A1X6MJP9_9APHY</name>
<evidence type="ECO:0000313" key="3">
    <source>
        <dbReference type="Proteomes" id="UP000194127"/>
    </source>
</evidence>
<feature type="domain" description="Retroviral polymerase SH3-like" evidence="1">
    <location>
        <begin position="20"/>
        <end position="76"/>
    </location>
</feature>
<dbReference type="GeneID" id="36332443"/>
<protein>
    <recommendedName>
        <fullName evidence="1">Retroviral polymerase SH3-like domain-containing protein</fullName>
    </recommendedName>
</protein>
<dbReference type="RefSeq" id="XP_024333333.1">
    <property type="nucleotide sequence ID" value="XM_024487494.1"/>
</dbReference>
<sequence>MSHEHAGEKPDLAGLPRFGSAAWVHVDPASKLELKSCKGHWVGFDSQSKAHRIYWPGRHTVTVEHDVQFAADTAPASVTTPALAKGETTTNIAQSTLSTPSSIPASVQGETEAVEAAQPTLQRSQCTCTPSQWVQDLTTGKGTAGGVTCRGCR</sequence>
<dbReference type="OrthoDB" id="2776596at2759"/>
<evidence type="ECO:0000259" key="1">
    <source>
        <dbReference type="Pfam" id="PF25597"/>
    </source>
</evidence>
<dbReference type="Pfam" id="PF25597">
    <property type="entry name" value="SH3_retrovirus"/>
    <property type="match status" value="1"/>
</dbReference>
<evidence type="ECO:0000313" key="2">
    <source>
        <dbReference type="EMBL" id="OSX56539.1"/>
    </source>
</evidence>
<organism evidence="2 3">
    <name type="scientific">Postia placenta MAD-698-R-SB12</name>
    <dbReference type="NCBI Taxonomy" id="670580"/>
    <lineage>
        <taxon>Eukaryota</taxon>
        <taxon>Fungi</taxon>
        <taxon>Dikarya</taxon>
        <taxon>Basidiomycota</taxon>
        <taxon>Agaricomycotina</taxon>
        <taxon>Agaricomycetes</taxon>
        <taxon>Polyporales</taxon>
        <taxon>Adustoporiaceae</taxon>
        <taxon>Rhodonia</taxon>
    </lineage>
</organism>